<evidence type="ECO:0000259" key="2">
    <source>
        <dbReference type="Pfam" id="PF12222"/>
    </source>
</evidence>
<keyword evidence="4" id="KW-1185">Reference proteome</keyword>
<dbReference type="AlphaFoldDB" id="K0RTG8"/>
<dbReference type="Pfam" id="PF12222">
    <property type="entry name" value="PNGaseA"/>
    <property type="match status" value="1"/>
</dbReference>
<evidence type="ECO:0000256" key="1">
    <source>
        <dbReference type="SAM" id="Phobius"/>
    </source>
</evidence>
<evidence type="ECO:0000313" key="3">
    <source>
        <dbReference type="EMBL" id="EJK57138.1"/>
    </source>
</evidence>
<keyword evidence="1" id="KW-0812">Transmembrane</keyword>
<organism evidence="3 4">
    <name type="scientific">Thalassiosira oceanica</name>
    <name type="common">Marine diatom</name>
    <dbReference type="NCBI Taxonomy" id="159749"/>
    <lineage>
        <taxon>Eukaryota</taxon>
        <taxon>Sar</taxon>
        <taxon>Stramenopiles</taxon>
        <taxon>Ochrophyta</taxon>
        <taxon>Bacillariophyta</taxon>
        <taxon>Coscinodiscophyceae</taxon>
        <taxon>Thalassiosirophycidae</taxon>
        <taxon>Thalassiosirales</taxon>
        <taxon>Thalassiosiraceae</taxon>
        <taxon>Thalassiosira</taxon>
    </lineage>
</organism>
<keyword evidence="1" id="KW-0472">Membrane</keyword>
<dbReference type="InterPro" id="IPR021102">
    <property type="entry name" value="PNGase_A"/>
</dbReference>
<feature type="domain" description="Peptide N-acetyl-beta-D-glucosaminyl asparaginase amidase A N-terminal" evidence="2">
    <location>
        <begin position="64"/>
        <end position="384"/>
    </location>
</feature>
<comment type="caution">
    <text evidence="3">The sequence shown here is derived from an EMBL/GenBank/DDBJ whole genome shotgun (WGS) entry which is preliminary data.</text>
</comment>
<gene>
    <name evidence="3" type="ORF">THAOC_22851</name>
</gene>
<dbReference type="InterPro" id="IPR056948">
    <property type="entry name" value="PNGaseA_N"/>
</dbReference>
<proteinExistence type="predicted"/>
<dbReference type="OrthoDB" id="1612078at2759"/>
<sequence>MLPPPCSCWVGDIGDGGMRDVAKKTPSYDEPLVTSPHLDQTILDSCCMLSHNLQVIHSANLTSMNQLWSENYKQDRIDKLKHVVLQFDGSVSGVQYDRVGAVWVNGIELLRTTTPEPSTIEGDLTSWRIERDVTDFINVLTGNGENVASISIPNTVDKEYTGVLHVNVSLAFYVAKDGEEKEGYPVAINLESDVIDQTRGSNETSVWSTISFTTNSIKNFTIEKKDLVHRLSSFASLGTVYMDVHASAHSSEEFYYTKPVNTTCIVANETGCISGGPLRFLRVRIDGQLAGAATPFPTVYTGGINPLLWRPLTGINSFDVQPIRFDLTPFAGVFDRVLRANNPERETTIQLEVATGEKGHVVSAHDGVWFVDGSLLFVPSPSNERARVPSPARFDSVRTDTVSPLSVAVDQILTQKGPFDFVHMSPYIFSVIASSSTSGDSMVVTYNVNSTGLLRRNEVEGSIGSSTETKDSDRDFAFGYMRQEVVTMTHVGDSWLRRNSTTFYSYKSDTCNGADEATFDLNANVTWSRSRFEEYASSEEEDIKLDVFWGNSIQAAARYNRSLSNHTDVNIAKGHSHETFAIVVPPNDDICYDAKLTAVNGSLVGEGIVKFEYDCQIPYPLYFCGAELCGLAEYKALFWNNVARREATFHEKSTRSRRRWLGSFFFFAILFGCIYALYIKRYIIKDTFDEICTYIGINELMRRRQGGGMQEPLMEAPVVSHTMT</sequence>
<accession>K0RTG8</accession>
<dbReference type="PANTHER" id="PTHR31104">
    <property type="entry name" value="PEPTIDE-N4-(N-ACETYL-BETA-GLUCOSAMINYL)ASPARAGINE AMIDASE A PROTEIN"/>
    <property type="match status" value="1"/>
</dbReference>
<dbReference type="Proteomes" id="UP000266841">
    <property type="component" value="Unassembled WGS sequence"/>
</dbReference>
<feature type="transmembrane region" description="Helical" evidence="1">
    <location>
        <begin position="660"/>
        <end position="678"/>
    </location>
</feature>
<keyword evidence="1" id="KW-1133">Transmembrane helix</keyword>
<dbReference type="EMBL" id="AGNL01029355">
    <property type="protein sequence ID" value="EJK57138.1"/>
    <property type="molecule type" value="Genomic_DNA"/>
</dbReference>
<name>K0RTG8_THAOC</name>
<reference evidence="3 4" key="1">
    <citation type="journal article" date="2012" name="Genome Biol.">
        <title>Genome and low-iron response of an oceanic diatom adapted to chronic iron limitation.</title>
        <authorList>
            <person name="Lommer M."/>
            <person name="Specht M."/>
            <person name="Roy A.S."/>
            <person name="Kraemer L."/>
            <person name="Andreson R."/>
            <person name="Gutowska M.A."/>
            <person name="Wolf J."/>
            <person name="Bergner S.V."/>
            <person name="Schilhabel M.B."/>
            <person name="Klostermeier U.C."/>
            <person name="Beiko R.G."/>
            <person name="Rosenstiel P."/>
            <person name="Hippler M."/>
            <person name="Laroche J."/>
        </authorList>
    </citation>
    <scope>NUCLEOTIDE SEQUENCE [LARGE SCALE GENOMIC DNA]</scope>
    <source>
        <strain evidence="3 4">CCMP1005</strain>
    </source>
</reference>
<dbReference type="eggNOG" id="ENOG502QSXK">
    <property type="taxonomic scope" value="Eukaryota"/>
</dbReference>
<evidence type="ECO:0000313" key="4">
    <source>
        <dbReference type="Proteomes" id="UP000266841"/>
    </source>
</evidence>
<protein>
    <recommendedName>
        <fullName evidence="2">Peptide N-acetyl-beta-D-glucosaminyl asparaginase amidase A N-terminal domain-containing protein</fullName>
    </recommendedName>
</protein>